<evidence type="ECO:0000256" key="11">
    <source>
        <dbReference type="SAM" id="Phobius"/>
    </source>
</evidence>
<keyword evidence="9 11" id="KW-0472">Membrane</keyword>
<feature type="domain" description="Sodium/calcium exchanger membrane region" evidence="12">
    <location>
        <begin position="416"/>
        <end position="538"/>
    </location>
</feature>
<keyword evidence="4" id="KW-0597">Phosphoprotein</keyword>
<evidence type="ECO:0000256" key="5">
    <source>
        <dbReference type="ARBA" id="ARBA00022568"/>
    </source>
</evidence>
<feature type="domain" description="Inner membrane component" evidence="13">
    <location>
        <begin position="153"/>
        <end position="203"/>
    </location>
</feature>
<dbReference type="EnsemblMetazoa" id="XM_038191714.1">
    <property type="protein sequence ID" value="XP_038047642.1"/>
    <property type="gene ID" value="LOC119721745"/>
</dbReference>
<keyword evidence="5" id="KW-0106">Calcium</keyword>
<name>A0A913Z7E1_PATMI</name>
<evidence type="ECO:0000256" key="9">
    <source>
        <dbReference type="ARBA" id="ARBA00023136"/>
    </source>
</evidence>
<dbReference type="InterPro" id="IPR005185">
    <property type="entry name" value="YccF"/>
</dbReference>
<evidence type="ECO:0000259" key="12">
    <source>
        <dbReference type="Pfam" id="PF01699"/>
    </source>
</evidence>
<evidence type="ECO:0000256" key="2">
    <source>
        <dbReference type="ARBA" id="ARBA00022448"/>
    </source>
</evidence>
<organism evidence="14 15">
    <name type="scientific">Patiria miniata</name>
    <name type="common">Bat star</name>
    <name type="synonym">Asterina miniata</name>
    <dbReference type="NCBI Taxonomy" id="46514"/>
    <lineage>
        <taxon>Eukaryota</taxon>
        <taxon>Metazoa</taxon>
        <taxon>Echinodermata</taxon>
        <taxon>Eleutherozoa</taxon>
        <taxon>Asterozoa</taxon>
        <taxon>Asteroidea</taxon>
        <taxon>Valvatacea</taxon>
        <taxon>Valvatida</taxon>
        <taxon>Asterinidae</taxon>
        <taxon>Patiria</taxon>
    </lineage>
</organism>
<keyword evidence="7 11" id="KW-1133">Transmembrane helix</keyword>
<keyword evidence="3" id="KW-0050">Antiport</keyword>
<dbReference type="GO" id="GO:0015369">
    <property type="term" value="F:calcium:proton antiporter activity"/>
    <property type="evidence" value="ECO:0007669"/>
    <property type="project" value="TreeGrafter"/>
</dbReference>
<accession>A0A913Z7E1</accession>
<feature type="transmembrane region" description="Helical" evidence="11">
    <location>
        <begin position="675"/>
        <end position="693"/>
    </location>
</feature>
<evidence type="ECO:0000256" key="8">
    <source>
        <dbReference type="ARBA" id="ARBA00023065"/>
    </source>
</evidence>
<comment type="subcellular location">
    <subcellularLocation>
        <location evidence="1">Endomembrane system</location>
        <topology evidence="1">Multi-pass membrane protein</topology>
    </subcellularLocation>
</comment>
<feature type="transmembrane region" description="Helical" evidence="11">
    <location>
        <begin position="388"/>
        <end position="406"/>
    </location>
</feature>
<keyword evidence="15" id="KW-1185">Reference proteome</keyword>
<feature type="region of interest" description="Disordered" evidence="10">
    <location>
        <begin position="1"/>
        <end position="82"/>
    </location>
</feature>
<dbReference type="InterPro" id="IPR044880">
    <property type="entry name" value="NCX_ion-bd_dom_sf"/>
</dbReference>
<evidence type="ECO:0000256" key="10">
    <source>
        <dbReference type="SAM" id="MobiDB-lite"/>
    </source>
</evidence>
<feature type="transmembrane region" description="Helical" evidence="11">
    <location>
        <begin position="523"/>
        <end position="543"/>
    </location>
</feature>
<feature type="transmembrane region" description="Helical" evidence="11">
    <location>
        <begin position="766"/>
        <end position="787"/>
    </location>
</feature>
<dbReference type="OrthoDB" id="16982at2759"/>
<feature type="transmembrane region" description="Helical" evidence="11">
    <location>
        <begin position="643"/>
        <end position="663"/>
    </location>
</feature>
<dbReference type="InterPro" id="IPR004713">
    <property type="entry name" value="CaH_exchang"/>
</dbReference>
<dbReference type="InterPro" id="IPR004837">
    <property type="entry name" value="NaCa_Exmemb"/>
</dbReference>
<dbReference type="Gene3D" id="1.20.1420.30">
    <property type="entry name" value="NCX, central ion-binding region"/>
    <property type="match status" value="1"/>
</dbReference>
<feature type="transmembrane region" description="Helical" evidence="11">
    <location>
        <begin position="490"/>
        <end position="511"/>
    </location>
</feature>
<feature type="compositionally biased region" description="Basic and acidic residues" evidence="10">
    <location>
        <begin position="1"/>
        <end position="13"/>
    </location>
</feature>
<evidence type="ECO:0000256" key="3">
    <source>
        <dbReference type="ARBA" id="ARBA00022449"/>
    </source>
</evidence>
<evidence type="ECO:0000256" key="4">
    <source>
        <dbReference type="ARBA" id="ARBA00022553"/>
    </source>
</evidence>
<feature type="transmembrane region" description="Helical" evidence="11">
    <location>
        <begin position="156"/>
        <end position="179"/>
    </location>
</feature>
<keyword evidence="8" id="KW-0406">Ion transport</keyword>
<sequence length="797" mass="88603">MKMTDSEAKEKKNVSQTGKLSLEEGESSFQNNEDGPSRGTSPHPLLVVDQLRDRERTLSASGAYSETSEGSGGVRHRKRAKPSEPAEEDFVFLDVVADNEIEAHKMEQNYMFGFKKWKSHVTKRPLDERSEIVKTLYEQPKKVKPFIHSTLSIGNVLYAILIGWWLALVYLLVALLMLITVIGRHHATFCLALAQYFLWPFGKFVKEKTCYELEESQEQVGEEKPLLGKEKPLLGNGISASQDSTASLSLSNSLPAYVKKHSNDYLDTDSSEGTVTLSIVNFRGVRSDSGYWRRPSTYVWLVLGCPILLLVHTIIIVVTGLLVVFIPISKLNIIAVRKVLLLPPEKLRINKTSDFKSDDRTYSLEVIMCSYQAVNVYYYKYTVDGMNVILVNMLIFVVFTIVLGYADTDNVVAHPIVKFVMGLVAIIPLAYYIGMGITSISAQSTNAVGAVLNATFGSIVELILYVSMLLKMKDAKTSSTCYNTLVKSALVGTLLVTMLFIPGISMVVGGIKHSVQHFNMKTASVSSTLLFISIAGMFSPTIYNTVYGVFSCRNCTSTIQNMTTEDGFKCSECSQTFNPESSFYMDKILPIVYICATLQLLAYVVGLIFTLKTHSHILQEQMHLPAGSQEHAMMHWGRIKSTVILLCAVVMMSLCAEVVVQNIEPVLKSTTLPDVFFGVTLLAIVPDIPELINGVQFALKNNVNLSIEIGSSVAVQVTLLQVPILILADAIYPLHFYMIFSDVHMWSVIISAIIMNYIFIDGKSNYFQGSMLCIVYFMLLSLYFFAIDNDYSGCIPG</sequence>
<keyword evidence="2" id="KW-0813">Transport</keyword>
<feature type="compositionally biased region" description="Polar residues" evidence="10">
    <location>
        <begin position="58"/>
        <end position="69"/>
    </location>
</feature>
<dbReference type="GO" id="GO:0006874">
    <property type="term" value="P:intracellular calcium ion homeostasis"/>
    <property type="evidence" value="ECO:0007669"/>
    <property type="project" value="TreeGrafter"/>
</dbReference>
<evidence type="ECO:0000256" key="6">
    <source>
        <dbReference type="ARBA" id="ARBA00022692"/>
    </source>
</evidence>
<feature type="transmembrane region" description="Helical" evidence="11">
    <location>
        <begin position="412"/>
        <end position="434"/>
    </location>
</feature>
<dbReference type="FunFam" id="1.20.1420.30:FF:000014">
    <property type="entry name" value="Cation/H+ exchanger protein 2"/>
    <property type="match status" value="1"/>
</dbReference>
<dbReference type="Pfam" id="PF03733">
    <property type="entry name" value="YccF"/>
    <property type="match status" value="1"/>
</dbReference>
<keyword evidence="6 11" id="KW-0812">Transmembrane</keyword>
<evidence type="ECO:0000256" key="7">
    <source>
        <dbReference type="ARBA" id="ARBA00022989"/>
    </source>
</evidence>
<reference evidence="14" key="1">
    <citation type="submission" date="2022-11" db="UniProtKB">
        <authorList>
            <consortium name="EnsemblMetazoa"/>
        </authorList>
    </citation>
    <scope>IDENTIFICATION</scope>
</reference>
<dbReference type="GO" id="GO:0012505">
    <property type="term" value="C:endomembrane system"/>
    <property type="evidence" value="ECO:0007669"/>
    <property type="project" value="UniProtKB-SubCell"/>
</dbReference>
<dbReference type="Pfam" id="PF01699">
    <property type="entry name" value="Na_Ca_ex"/>
    <property type="match status" value="2"/>
</dbReference>
<feature type="compositionally biased region" description="Polar residues" evidence="10">
    <location>
        <begin position="27"/>
        <end position="40"/>
    </location>
</feature>
<dbReference type="GO" id="GO:0005774">
    <property type="term" value="C:vacuolar membrane"/>
    <property type="evidence" value="ECO:0007669"/>
    <property type="project" value="UniProtKB-ARBA"/>
</dbReference>
<evidence type="ECO:0000313" key="14">
    <source>
        <dbReference type="EnsemblMetazoa" id="XP_038047642.1"/>
    </source>
</evidence>
<protein>
    <recommendedName>
        <fullName evidence="16">Cation exchanger C521.04c</fullName>
    </recommendedName>
</protein>
<evidence type="ECO:0000259" key="13">
    <source>
        <dbReference type="Pfam" id="PF03733"/>
    </source>
</evidence>
<dbReference type="PANTHER" id="PTHR31503:SF10">
    <property type="entry name" value="VNX1 PROTEIN"/>
    <property type="match status" value="1"/>
</dbReference>
<proteinExistence type="predicted"/>
<evidence type="ECO:0008006" key="16">
    <source>
        <dbReference type="Google" id="ProtNLM"/>
    </source>
</evidence>
<feature type="domain" description="Sodium/calcium exchanger membrane region" evidence="12">
    <location>
        <begin position="641"/>
        <end position="782"/>
    </location>
</feature>
<feature type="transmembrane region" description="Helical" evidence="11">
    <location>
        <begin position="734"/>
        <end position="759"/>
    </location>
</feature>
<dbReference type="AlphaFoldDB" id="A0A913Z7E1"/>
<dbReference type="PANTHER" id="PTHR31503">
    <property type="entry name" value="VACUOLAR CALCIUM ION TRANSPORTER"/>
    <property type="match status" value="1"/>
</dbReference>
<feature type="transmembrane region" description="Helical" evidence="11">
    <location>
        <begin position="588"/>
        <end position="611"/>
    </location>
</feature>
<dbReference type="Proteomes" id="UP000887568">
    <property type="component" value="Unplaced"/>
</dbReference>
<dbReference type="GeneID" id="119721745"/>
<feature type="transmembrane region" description="Helical" evidence="11">
    <location>
        <begin position="705"/>
        <end position="728"/>
    </location>
</feature>
<feature type="transmembrane region" description="Helical" evidence="11">
    <location>
        <begin position="298"/>
        <end position="328"/>
    </location>
</feature>
<evidence type="ECO:0000313" key="15">
    <source>
        <dbReference type="Proteomes" id="UP000887568"/>
    </source>
</evidence>
<evidence type="ECO:0000256" key="1">
    <source>
        <dbReference type="ARBA" id="ARBA00004127"/>
    </source>
</evidence>
<feature type="transmembrane region" description="Helical" evidence="11">
    <location>
        <begin position="446"/>
        <end position="470"/>
    </location>
</feature>
<keyword evidence="5" id="KW-0109">Calcium transport</keyword>
<dbReference type="RefSeq" id="XP_038047642.1">
    <property type="nucleotide sequence ID" value="XM_038191714.1"/>
</dbReference>
<dbReference type="OMA" id="VHGINIF"/>